<accession>A0A9P7RUY8</accession>
<dbReference type="KEGG" id="more:E1B28_011861"/>
<dbReference type="GeneID" id="66080936"/>
<comment type="caution">
    <text evidence="1">The sequence shown here is derived from an EMBL/GenBank/DDBJ whole genome shotgun (WGS) entry which is preliminary data.</text>
</comment>
<dbReference type="Proteomes" id="UP001049176">
    <property type="component" value="Chromosome 7"/>
</dbReference>
<evidence type="ECO:0000313" key="2">
    <source>
        <dbReference type="Proteomes" id="UP001049176"/>
    </source>
</evidence>
<keyword evidence="2" id="KW-1185">Reference proteome</keyword>
<sequence>MNDSRCYSLGLTRQRARNATAPAADNQVNWNDTNGRELRGNIVWTCSQIGVHSLKSRAPCIYKTLDNYAEVMNLPRLGNPQNCTYPAAQLNTAGAVAYSSDQDLSKEMSVFGEPHKDEHNASGGLSGAYGVYYELDGMKFANFSGLQKHGGTPPRAPPSQQVKPWAACLSIILYPPTELLNGTFCLQVAPWPDGKPLVLPSELIRPVHQTARTKETLECSQSTFTADGGNLMDPEALANFVCRSTVQVLHYLISQLPIDWDVHFDPSTILESIKMKIDGDNVSMRAWPAGPNGRLFNIFEQPIQRNGWNIAVKWPSL</sequence>
<dbReference type="EMBL" id="CM032187">
    <property type="protein sequence ID" value="KAG7090264.1"/>
    <property type="molecule type" value="Genomic_DNA"/>
</dbReference>
<dbReference type="OrthoDB" id="3061143at2759"/>
<organism evidence="1 2">
    <name type="scientific">Marasmius oreades</name>
    <name type="common">fairy-ring Marasmius</name>
    <dbReference type="NCBI Taxonomy" id="181124"/>
    <lineage>
        <taxon>Eukaryota</taxon>
        <taxon>Fungi</taxon>
        <taxon>Dikarya</taxon>
        <taxon>Basidiomycota</taxon>
        <taxon>Agaricomycotina</taxon>
        <taxon>Agaricomycetes</taxon>
        <taxon>Agaricomycetidae</taxon>
        <taxon>Agaricales</taxon>
        <taxon>Marasmiineae</taxon>
        <taxon>Marasmiaceae</taxon>
        <taxon>Marasmius</taxon>
    </lineage>
</organism>
<gene>
    <name evidence="1" type="ORF">E1B28_011861</name>
</gene>
<name>A0A9P7RUY8_9AGAR</name>
<dbReference type="RefSeq" id="XP_043006734.1">
    <property type="nucleotide sequence ID" value="XM_043156919.1"/>
</dbReference>
<dbReference type="AlphaFoldDB" id="A0A9P7RUY8"/>
<protein>
    <submittedName>
        <fullName evidence="1">Uncharacterized protein</fullName>
    </submittedName>
</protein>
<proteinExistence type="predicted"/>
<reference evidence="1" key="1">
    <citation type="journal article" date="2021" name="Genome Biol. Evol.">
        <title>The assembled and annotated genome of the fairy-ring fungus Marasmius oreades.</title>
        <authorList>
            <person name="Hiltunen M."/>
            <person name="Ament-Velasquez S.L."/>
            <person name="Johannesson H."/>
        </authorList>
    </citation>
    <scope>NUCLEOTIDE SEQUENCE</scope>
    <source>
        <strain evidence="1">03SP1</strain>
    </source>
</reference>
<evidence type="ECO:0000313" key="1">
    <source>
        <dbReference type="EMBL" id="KAG7090264.1"/>
    </source>
</evidence>